<dbReference type="InterPro" id="IPR011990">
    <property type="entry name" value="TPR-like_helical_dom_sf"/>
</dbReference>
<dbReference type="SMART" id="SM00028">
    <property type="entry name" value="TPR"/>
    <property type="match status" value="5"/>
</dbReference>
<dbReference type="RefSeq" id="WP_377979809.1">
    <property type="nucleotide sequence ID" value="NZ_JBBKXX010000001.1"/>
</dbReference>
<dbReference type="Pfam" id="PF14903">
    <property type="entry name" value="WG_beta_rep"/>
    <property type="match status" value="5"/>
</dbReference>
<dbReference type="PANTHER" id="PTHR37841:SF1">
    <property type="entry name" value="DUF3298 DOMAIN-CONTAINING PROTEIN"/>
    <property type="match status" value="1"/>
</dbReference>
<accession>A0ABW6DF98</accession>
<reference evidence="2 3" key="1">
    <citation type="submission" date="2024-03" db="EMBL/GenBank/DDBJ databases">
        <title>Aquirufa genome sequencing.</title>
        <authorList>
            <person name="Pitt A."/>
            <person name="Hahn M.W."/>
        </authorList>
    </citation>
    <scope>NUCLEOTIDE SEQUENCE [LARGE SCALE GENOMIC DNA]</scope>
    <source>
        <strain evidence="2 3">HETE-83D</strain>
    </source>
</reference>
<dbReference type="EMBL" id="JBBKXX010000001">
    <property type="protein sequence ID" value="MFD3407363.1"/>
    <property type="molecule type" value="Genomic_DNA"/>
</dbReference>
<evidence type="ECO:0000256" key="1">
    <source>
        <dbReference type="PROSITE-ProRule" id="PRU00339"/>
    </source>
</evidence>
<gene>
    <name evidence="2" type="ORF">SKC37_01725</name>
</gene>
<feature type="repeat" description="TPR" evidence="1">
    <location>
        <begin position="793"/>
        <end position="826"/>
    </location>
</feature>
<dbReference type="Gene3D" id="1.25.40.10">
    <property type="entry name" value="Tetratricopeptide repeat domain"/>
    <property type="match status" value="3"/>
</dbReference>
<proteinExistence type="predicted"/>
<dbReference type="SUPFAM" id="SSF81901">
    <property type="entry name" value="HCP-like"/>
    <property type="match status" value="1"/>
</dbReference>
<keyword evidence="3" id="KW-1185">Reference proteome</keyword>
<protein>
    <submittedName>
        <fullName evidence="2">WG repeat-containing protein</fullName>
    </submittedName>
</protein>
<dbReference type="PANTHER" id="PTHR37841">
    <property type="entry name" value="GLR2918 PROTEIN"/>
    <property type="match status" value="1"/>
</dbReference>
<organism evidence="2 3">
    <name type="scientific">Aquirufa esocilacus</name>
    <dbReference type="NCBI Taxonomy" id="3096513"/>
    <lineage>
        <taxon>Bacteria</taxon>
        <taxon>Pseudomonadati</taxon>
        <taxon>Bacteroidota</taxon>
        <taxon>Cytophagia</taxon>
        <taxon>Cytophagales</taxon>
        <taxon>Flectobacillaceae</taxon>
        <taxon>Aquirufa</taxon>
    </lineage>
</organism>
<dbReference type="InterPro" id="IPR019734">
    <property type="entry name" value="TPR_rpt"/>
</dbReference>
<evidence type="ECO:0000313" key="2">
    <source>
        <dbReference type="EMBL" id="MFD3407363.1"/>
    </source>
</evidence>
<keyword evidence="1" id="KW-0802">TPR repeat</keyword>
<dbReference type="Proteomes" id="UP001598019">
    <property type="component" value="Unassembled WGS sequence"/>
</dbReference>
<sequence length="1021" mass="114718">MAQSIADVDSAIHLLQLSKTMFAEDADEKKKTSFCEELQICSSDFPIIGQELDDRLYGLCKKDNSIENLNWFIVNHYQSPHVGEAKLLRNKVAFDLTLAENTEIGYSNFTKKYPDSDEFFVAKDSIESINYAVALKGNSIASYQLFIDKFPRSKKLAIAKGKMWFIAYNDASNLNTKQAYRDFIRKYPSSDLVDKAQLAIELLDWDLAIKENTKESFTSFVSSYPKSDKRKIALEKIETFDWISTVKEDSSVGYEVFLRAHPVSDKKGDALVAIERLKVVVPYLTSNLKYKLYDPKSRAFVSESLYESIEPIDKELFVVSNLGKKGVVNKLGESITLATYDCFWPVGSSHLIFQLGSKLGMMDRKGETVIQPTFDDLDALGDSMLITSVKTGKVVKMGLMDLKGKVLMENKYRELYAIGPDQFIVSADKKVYNLANSKGQLLSIPCASIDFTRIAMSKGKYGFLNPQGKFAIPAIYNSLRSVGSGYFVAENAEKKEGLLDSLGRVMIPFDKQSILNVGEDIFALNKTPYADKPTYYLFGLKSNKLISPLAYEEVGQFSEGLVQIKLSGKIGYINKEGKLVISTVYDNVDALPRPYDTVLGQYIIPDLNEMGEGDVPMDPEEEDYVFVNCFKETKSLNLDPVYTNSIGDFAGGLANVAIGEKVGSIDKNGKIIIPFVYDYITPFRNGLAVAVTKISDEEFNAVLLSKSGQTIMDGVAIMTWLDNDRVVLINRAGKLTEYAIQANKMKLLEGEISDIFRYKEYLTLVYKGATIYASVDFLTWYADKKIDFSAYDAQQLVLSGNGHRIAKEYSEALLDYQKALRKSPNNFNALLGIAENYKDQNSNYNAIEYIDKAILYANNSEKYRALSLKFELYKGQSNWTEAINAASEIIYLNSTEFSKSQWYLERGFCRMENRSYSDAIDDITTSFQGEIPVNSAYAYNLRGICYGELKMYTYAAADYKKATTLGASQYDSNENMGIFYTNLGYTYLKLNKLTDAQLAFKRAAGLGNQNAARALRNNNFK</sequence>
<dbReference type="PROSITE" id="PS50005">
    <property type="entry name" value="TPR"/>
    <property type="match status" value="2"/>
</dbReference>
<feature type="repeat" description="TPR" evidence="1">
    <location>
        <begin position="977"/>
        <end position="1010"/>
    </location>
</feature>
<dbReference type="InterPro" id="IPR032774">
    <property type="entry name" value="WG_beta_rep"/>
</dbReference>
<evidence type="ECO:0000313" key="3">
    <source>
        <dbReference type="Proteomes" id="UP001598019"/>
    </source>
</evidence>
<name>A0ABW6DF98_9BACT</name>
<comment type="caution">
    <text evidence="2">The sequence shown here is derived from an EMBL/GenBank/DDBJ whole genome shotgun (WGS) entry which is preliminary data.</text>
</comment>